<proteinExistence type="predicted"/>
<gene>
    <name evidence="2" type="ORF">ACFSNB_11925</name>
</gene>
<dbReference type="Proteomes" id="UP001597296">
    <property type="component" value="Unassembled WGS sequence"/>
</dbReference>
<protein>
    <submittedName>
        <fullName evidence="2">Flp family type IVb pilin</fullName>
    </submittedName>
</protein>
<name>A0ABW5CB77_9PROT</name>
<accession>A0ABW5CB77</accession>
<keyword evidence="1" id="KW-0472">Membrane</keyword>
<comment type="caution">
    <text evidence="2">The sequence shown here is derived from an EMBL/GenBank/DDBJ whole genome shotgun (WGS) entry which is preliminary data.</text>
</comment>
<dbReference type="InterPro" id="IPR007047">
    <property type="entry name" value="Flp_Fap"/>
</dbReference>
<dbReference type="RefSeq" id="WP_377316807.1">
    <property type="nucleotide sequence ID" value="NZ_JBHUIY010000023.1"/>
</dbReference>
<organism evidence="2 3">
    <name type="scientific">Phaeospirillum tilakii</name>
    <dbReference type="NCBI Taxonomy" id="741673"/>
    <lineage>
        <taxon>Bacteria</taxon>
        <taxon>Pseudomonadati</taxon>
        <taxon>Pseudomonadota</taxon>
        <taxon>Alphaproteobacteria</taxon>
        <taxon>Rhodospirillales</taxon>
        <taxon>Rhodospirillaceae</taxon>
        <taxon>Phaeospirillum</taxon>
    </lineage>
</organism>
<dbReference type="Pfam" id="PF04964">
    <property type="entry name" value="Flp_Fap"/>
    <property type="match status" value="1"/>
</dbReference>
<keyword evidence="1" id="KW-0812">Transmembrane</keyword>
<dbReference type="EMBL" id="JBHUIY010000023">
    <property type="protein sequence ID" value="MFD2234515.1"/>
    <property type="molecule type" value="Genomic_DNA"/>
</dbReference>
<sequence>MKRLFAKLSRDENGVAALEYSLLVGLITLVVAAALNTGTISKDLKTIFTNLSTDITTAATASTK</sequence>
<feature type="transmembrane region" description="Helical" evidence="1">
    <location>
        <begin position="20"/>
        <end position="38"/>
    </location>
</feature>
<keyword evidence="1" id="KW-1133">Transmembrane helix</keyword>
<evidence type="ECO:0000313" key="3">
    <source>
        <dbReference type="Proteomes" id="UP001597296"/>
    </source>
</evidence>
<evidence type="ECO:0000256" key="1">
    <source>
        <dbReference type="SAM" id="Phobius"/>
    </source>
</evidence>
<evidence type="ECO:0000313" key="2">
    <source>
        <dbReference type="EMBL" id="MFD2234515.1"/>
    </source>
</evidence>
<keyword evidence="3" id="KW-1185">Reference proteome</keyword>
<reference evidence="3" key="1">
    <citation type="journal article" date="2019" name="Int. J. Syst. Evol. Microbiol.">
        <title>The Global Catalogue of Microorganisms (GCM) 10K type strain sequencing project: providing services to taxonomists for standard genome sequencing and annotation.</title>
        <authorList>
            <consortium name="The Broad Institute Genomics Platform"/>
            <consortium name="The Broad Institute Genome Sequencing Center for Infectious Disease"/>
            <person name="Wu L."/>
            <person name="Ma J."/>
        </authorList>
    </citation>
    <scope>NUCLEOTIDE SEQUENCE [LARGE SCALE GENOMIC DNA]</scope>
    <source>
        <strain evidence="3">KCTC 15012</strain>
    </source>
</reference>